<dbReference type="Proteomes" id="UP000183613">
    <property type="component" value="Unassembled WGS sequence"/>
</dbReference>
<dbReference type="AlphaFoldDB" id="A0A1H5MZC5"/>
<comment type="caution">
    <text evidence="2">The sequence shown here is derived from an EMBL/GenBank/DDBJ whole genome shotgun (WGS) entry which is preliminary data.</text>
</comment>
<dbReference type="InterPro" id="IPR010546">
    <property type="entry name" value="DUF1120"/>
</dbReference>
<proteinExistence type="predicted"/>
<reference evidence="2" key="1">
    <citation type="submission" date="2016-10" db="EMBL/GenBank/DDBJ databases">
        <authorList>
            <person name="Varghese N."/>
            <person name="Submissions S."/>
        </authorList>
    </citation>
    <scope>NUCLEOTIDE SEQUENCE [LARGE SCALE GENOMIC DNA]</scope>
    <source>
        <strain evidence="2">LMG 25555</strain>
    </source>
</reference>
<sequence>MKKTIGYTLVASALMFPVMASAATTAELKLIGTITPVACEPVFTGGSTIDYGNILASSLSASEQTRLPDKATSLTVTCDAPVKFGFSLVDERSATAVPELNGTTSPMFGLGAAANGASIGGYWLSISNETADSGAVNRLQSTNGGTTWAAFTGNIYADGSVVGFGDGTAAAPTPHTSVAVDLGVYSFVDKTENLPITDTINIDGLATLEVKYL</sequence>
<keyword evidence="1" id="KW-0732">Signal</keyword>
<evidence type="ECO:0000313" key="2">
    <source>
        <dbReference type="EMBL" id="SEE94674.1"/>
    </source>
</evidence>
<dbReference type="EMBL" id="FNUD01000002">
    <property type="protein sequence ID" value="SEE94674.1"/>
    <property type="molecule type" value="Genomic_DNA"/>
</dbReference>
<protein>
    <recommendedName>
        <fullName evidence="4">Pilin (Type 1 fimbria component protein)</fullName>
    </recommendedName>
</protein>
<dbReference type="Pfam" id="PF06551">
    <property type="entry name" value="DUF1120"/>
    <property type="match status" value="1"/>
</dbReference>
<organism evidence="2 3">
    <name type="scientific">Pseudomonas deceptionensis</name>
    <dbReference type="NCBI Taxonomy" id="882211"/>
    <lineage>
        <taxon>Bacteria</taxon>
        <taxon>Pseudomonadati</taxon>
        <taxon>Pseudomonadota</taxon>
        <taxon>Gammaproteobacteria</taxon>
        <taxon>Pseudomonadales</taxon>
        <taxon>Pseudomonadaceae</taxon>
        <taxon>Pseudomonas</taxon>
    </lineage>
</organism>
<keyword evidence="3" id="KW-1185">Reference proteome</keyword>
<gene>
    <name evidence="2" type="ORF">SAMN04489800_3023</name>
</gene>
<evidence type="ECO:0008006" key="4">
    <source>
        <dbReference type="Google" id="ProtNLM"/>
    </source>
</evidence>
<evidence type="ECO:0000256" key="1">
    <source>
        <dbReference type="SAM" id="SignalP"/>
    </source>
</evidence>
<evidence type="ECO:0000313" key="3">
    <source>
        <dbReference type="Proteomes" id="UP000183613"/>
    </source>
</evidence>
<accession>A0A1H5MZC5</accession>
<dbReference type="RefSeq" id="WP_053069509.1">
    <property type="nucleotide sequence ID" value="NZ_FNUD01000002.1"/>
</dbReference>
<name>A0A1H5MZC5_PSEDM</name>
<feature type="chain" id="PRO_5010201871" description="Pilin (Type 1 fimbria component protein)" evidence="1">
    <location>
        <begin position="23"/>
        <end position="213"/>
    </location>
</feature>
<dbReference type="OrthoDB" id="6602106at2"/>
<feature type="signal peptide" evidence="1">
    <location>
        <begin position="1"/>
        <end position="22"/>
    </location>
</feature>